<evidence type="ECO:0000313" key="1">
    <source>
        <dbReference type="EMBL" id="UGL61963.1"/>
    </source>
</evidence>
<proteinExistence type="predicted"/>
<evidence type="ECO:0000313" key="2">
    <source>
        <dbReference type="Proteomes" id="UP000827897"/>
    </source>
</evidence>
<reference evidence="1" key="1">
    <citation type="submission" date="2021-10" db="EMBL/GenBank/DDBJ databases">
        <authorList>
            <person name="Valenzuela N."/>
            <person name="Pablo J."/>
            <person name="Strother B."/>
            <person name="Cravalho Y."/>
            <person name="Barto Z."/>
            <person name="Kane C."/>
            <person name="Chong R.A."/>
            <person name="Kawasaki K."/>
            <person name="Cruz S."/>
            <person name="Porter M.L."/>
            <person name="Pearce R."/>
            <person name="Hohenstein G."/>
            <person name="Li K."/>
            <person name="Kaniho J."/>
            <person name="Sadones M."/>
            <person name="Hamlin F."/>
            <person name="Daniels M."/>
            <person name="McKee K."/>
            <person name="Reed F."/>
            <person name="Donachie S."/>
            <person name="Bollivar D.W."/>
            <person name="Garlena R.A."/>
            <person name="Russell D.A."/>
            <person name="Jacobs-Sera D."/>
            <person name="Hatfull G.F."/>
        </authorList>
    </citation>
    <scope>NUCLEOTIDE SEQUENCE</scope>
</reference>
<gene>
    <name evidence="1" type="primary">80</name>
    <name evidence="1" type="ORF">SEA_EASTWEST_80</name>
</gene>
<sequence>MTKANQNKIERVIGKLKRHDYMTEFSGMEFRTEQTGWQIEIEAKRDDETLVKTSFSADTPVSEIVEIIIELVAAKKREIAEREAAEKEFARNRPATPAEKRAFENLLQRVDMAVKHYAKAAASMRTYIDEGKQISSHVFEELMQAEAERKVMLWLNNCLMRDCSIVATLEDVVDLCDRETSFYNGHNSTSVVNNALNEREHVHFLKMGRIARLRSEY</sequence>
<protein>
    <submittedName>
        <fullName evidence="1">Uncharacterized protein</fullName>
    </submittedName>
</protein>
<keyword evidence="2" id="KW-1185">Reference proteome</keyword>
<dbReference type="Proteomes" id="UP000827897">
    <property type="component" value="Segment"/>
</dbReference>
<accession>A0AAE8YKC2</accession>
<dbReference type="EMBL" id="OK999980">
    <property type="protein sequence ID" value="UGL61963.1"/>
    <property type="molecule type" value="Genomic_DNA"/>
</dbReference>
<name>A0AAE8YKC2_9CAUD</name>
<organism evidence="1 2">
    <name type="scientific">Arthrobacter phage EastWest</name>
    <dbReference type="NCBI Taxonomy" id="2894292"/>
    <lineage>
        <taxon>Viruses</taxon>
        <taxon>Duplodnaviria</taxon>
        <taxon>Heunggongvirae</taxon>
        <taxon>Uroviricota</taxon>
        <taxon>Caudoviricetes</taxon>
        <taxon>Berryhillviridae</taxon>
        <taxon>Eastwestvirus</taxon>
        <taxon>Eastwestvirus eastwest</taxon>
    </lineage>
</organism>